<dbReference type="EMBL" id="SGWY01000003">
    <property type="protein sequence ID" value="RZS64196.1"/>
    <property type="molecule type" value="Genomic_DNA"/>
</dbReference>
<gene>
    <name evidence="4" type="ORF">EV187_2576</name>
</gene>
<sequence length="177" mass="19023">MADRRTTLADAALAIVADHGFKGLTHRAVDREASVPPGTTSNYFRTRVALIGAVVDRVEQRDLEVWAAGDGTPATTPEGLAGQLASYLGVLARSHADLARTRFSLSIERPDDVAEGHRRFLALAERSIGAIGLGDAALRARWVADYCDGVLLHQVTARRDEVLDVAAITAAIRRLLD</sequence>
<evidence type="ECO:0000256" key="1">
    <source>
        <dbReference type="ARBA" id="ARBA00023125"/>
    </source>
</evidence>
<dbReference type="InterPro" id="IPR001647">
    <property type="entry name" value="HTH_TetR"/>
</dbReference>
<evidence type="ECO:0000259" key="3">
    <source>
        <dbReference type="PROSITE" id="PS50977"/>
    </source>
</evidence>
<dbReference type="PROSITE" id="PS50977">
    <property type="entry name" value="HTH_TETR_2"/>
    <property type="match status" value="1"/>
</dbReference>
<protein>
    <submittedName>
        <fullName evidence="4">TetR family transcriptional regulator</fullName>
    </submittedName>
</protein>
<dbReference type="InterPro" id="IPR009057">
    <property type="entry name" value="Homeodomain-like_sf"/>
</dbReference>
<proteinExistence type="predicted"/>
<dbReference type="Gene3D" id="1.10.357.10">
    <property type="entry name" value="Tetracycline Repressor, domain 2"/>
    <property type="match status" value="1"/>
</dbReference>
<evidence type="ECO:0000313" key="4">
    <source>
        <dbReference type="EMBL" id="RZS64196.1"/>
    </source>
</evidence>
<feature type="domain" description="HTH tetR-type" evidence="3">
    <location>
        <begin position="2"/>
        <end position="62"/>
    </location>
</feature>
<dbReference type="SUPFAM" id="SSF46689">
    <property type="entry name" value="Homeodomain-like"/>
    <property type="match status" value="1"/>
</dbReference>
<name>A0A4Q7M841_9MICO</name>
<dbReference type="Proteomes" id="UP000293289">
    <property type="component" value="Unassembled WGS sequence"/>
</dbReference>
<organism evidence="4 5">
    <name type="scientific">Agromyces ramosus</name>
    <dbReference type="NCBI Taxonomy" id="33879"/>
    <lineage>
        <taxon>Bacteria</taxon>
        <taxon>Bacillati</taxon>
        <taxon>Actinomycetota</taxon>
        <taxon>Actinomycetes</taxon>
        <taxon>Micrococcales</taxon>
        <taxon>Microbacteriaceae</taxon>
        <taxon>Agromyces</taxon>
    </lineage>
</organism>
<keyword evidence="5" id="KW-1185">Reference proteome</keyword>
<reference evidence="4 5" key="1">
    <citation type="submission" date="2019-02" db="EMBL/GenBank/DDBJ databases">
        <title>Genomic Encyclopedia of Type Strains, Phase IV (KMG-IV): sequencing the most valuable type-strain genomes for metagenomic binning, comparative biology and taxonomic classification.</title>
        <authorList>
            <person name="Goeker M."/>
        </authorList>
    </citation>
    <scope>NUCLEOTIDE SEQUENCE [LARGE SCALE GENOMIC DNA]</scope>
    <source>
        <strain evidence="4 5">DSM 43045</strain>
    </source>
</reference>
<dbReference type="AlphaFoldDB" id="A0A4Q7M841"/>
<dbReference type="GO" id="GO:0003677">
    <property type="term" value="F:DNA binding"/>
    <property type="evidence" value="ECO:0007669"/>
    <property type="project" value="UniProtKB-UniRule"/>
</dbReference>
<dbReference type="OrthoDB" id="7506349at2"/>
<dbReference type="RefSeq" id="WP_130353466.1">
    <property type="nucleotide sequence ID" value="NZ_SGWY01000003.1"/>
</dbReference>
<feature type="DNA-binding region" description="H-T-H motif" evidence="2">
    <location>
        <begin position="25"/>
        <end position="44"/>
    </location>
</feature>
<evidence type="ECO:0000256" key="2">
    <source>
        <dbReference type="PROSITE-ProRule" id="PRU00335"/>
    </source>
</evidence>
<comment type="caution">
    <text evidence="4">The sequence shown here is derived from an EMBL/GenBank/DDBJ whole genome shotgun (WGS) entry which is preliminary data.</text>
</comment>
<accession>A0A4Q7M841</accession>
<evidence type="ECO:0000313" key="5">
    <source>
        <dbReference type="Proteomes" id="UP000293289"/>
    </source>
</evidence>
<keyword evidence="1 2" id="KW-0238">DNA-binding</keyword>